<evidence type="ECO:0000313" key="1">
    <source>
        <dbReference type="EMBL" id="KAI1857512.1"/>
    </source>
</evidence>
<dbReference type="EMBL" id="JAFIMR010000040">
    <property type="protein sequence ID" value="KAI1857512.1"/>
    <property type="molecule type" value="Genomic_DNA"/>
</dbReference>
<keyword evidence="2" id="KW-1185">Reference proteome</keyword>
<dbReference type="Proteomes" id="UP000829685">
    <property type="component" value="Unassembled WGS sequence"/>
</dbReference>
<protein>
    <submittedName>
        <fullName evidence="1">Uncharacterized protein</fullName>
    </submittedName>
</protein>
<evidence type="ECO:0000313" key="2">
    <source>
        <dbReference type="Proteomes" id="UP000829685"/>
    </source>
</evidence>
<comment type="caution">
    <text evidence="1">The sequence shown here is derived from an EMBL/GenBank/DDBJ whole genome shotgun (WGS) entry which is preliminary data.</text>
</comment>
<dbReference type="OrthoDB" id="4637685at2759"/>
<accession>A0A9P9WD51</accession>
<gene>
    <name evidence="1" type="ORF">JX265_011247</name>
</gene>
<organism evidence="1 2">
    <name type="scientific">Neoarthrinium moseri</name>
    <dbReference type="NCBI Taxonomy" id="1658444"/>
    <lineage>
        <taxon>Eukaryota</taxon>
        <taxon>Fungi</taxon>
        <taxon>Dikarya</taxon>
        <taxon>Ascomycota</taxon>
        <taxon>Pezizomycotina</taxon>
        <taxon>Sordariomycetes</taxon>
        <taxon>Xylariomycetidae</taxon>
        <taxon>Amphisphaeriales</taxon>
        <taxon>Apiosporaceae</taxon>
        <taxon>Neoarthrinium</taxon>
    </lineage>
</organism>
<dbReference type="AlphaFoldDB" id="A0A9P9WD51"/>
<proteinExistence type="predicted"/>
<reference evidence="1" key="1">
    <citation type="submission" date="2021-03" db="EMBL/GenBank/DDBJ databases">
        <title>Revisited historic fungal species revealed as producer of novel bioactive compounds through whole genome sequencing and comparative genomics.</title>
        <authorList>
            <person name="Vignolle G.A."/>
            <person name="Hochenegger N."/>
            <person name="Mach R.L."/>
            <person name="Mach-Aigner A.R."/>
            <person name="Javad Rahimi M."/>
            <person name="Salim K.A."/>
            <person name="Chan C.M."/>
            <person name="Lim L.B.L."/>
            <person name="Cai F."/>
            <person name="Druzhinina I.S."/>
            <person name="U'Ren J.M."/>
            <person name="Derntl C."/>
        </authorList>
    </citation>
    <scope>NUCLEOTIDE SEQUENCE</scope>
    <source>
        <strain evidence="1">TUCIM 5799</strain>
    </source>
</reference>
<sequence length="96" mass="10724">MTGEPFQIFGRANALLEHCTDSRRAVFPGTCRVFAKKGVGGGLGCSEEIPNQIDDFVVVVGVFKVWERNFPLHYMRELVVSYSKIFMPSTPGHMDT</sequence>
<name>A0A9P9WD51_9PEZI</name>